<sequence>MFLYTRAPYGIALPTAKSTAPSPSLQPQGTSTTCDNGTDPLHEGWQPSTAPSTAPGDESKRNRG</sequence>
<evidence type="ECO:0000313" key="2">
    <source>
        <dbReference type="EMBL" id="KAK4132918.1"/>
    </source>
</evidence>
<organism evidence="2 3">
    <name type="scientific">Trichocladium antarcticum</name>
    <dbReference type="NCBI Taxonomy" id="1450529"/>
    <lineage>
        <taxon>Eukaryota</taxon>
        <taxon>Fungi</taxon>
        <taxon>Dikarya</taxon>
        <taxon>Ascomycota</taxon>
        <taxon>Pezizomycotina</taxon>
        <taxon>Sordariomycetes</taxon>
        <taxon>Sordariomycetidae</taxon>
        <taxon>Sordariales</taxon>
        <taxon>Chaetomiaceae</taxon>
        <taxon>Trichocladium</taxon>
    </lineage>
</organism>
<gene>
    <name evidence="2" type="ORF">BT67DRAFT_443289</name>
</gene>
<evidence type="ECO:0000256" key="1">
    <source>
        <dbReference type="SAM" id="MobiDB-lite"/>
    </source>
</evidence>
<evidence type="ECO:0000313" key="3">
    <source>
        <dbReference type="Proteomes" id="UP001304895"/>
    </source>
</evidence>
<comment type="caution">
    <text evidence="2">The sequence shown here is derived from an EMBL/GenBank/DDBJ whole genome shotgun (WGS) entry which is preliminary data.</text>
</comment>
<proteinExistence type="predicted"/>
<dbReference type="AlphaFoldDB" id="A0AAN6UH33"/>
<keyword evidence="3" id="KW-1185">Reference proteome</keyword>
<name>A0AAN6UH33_9PEZI</name>
<feature type="compositionally biased region" description="Polar residues" evidence="1">
    <location>
        <begin position="16"/>
        <end position="36"/>
    </location>
</feature>
<accession>A0AAN6UH33</accession>
<dbReference type="Proteomes" id="UP001304895">
    <property type="component" value="Unassembled WGS sequence"/>
</dbReference>
<protein>
    <submittedName>
        <fullName evidence="2">Uncharacterized protein</fullName>
    </submittedName>
</protein>
<reference evidence="2" key="2">
    <citation type="submission" date="2023-05" db="EMBL/GenBank/DDBJ databases">
        <authorList>
            <consortium name="Lawrence Berkeley National Laboratory"/>
            <person name="Steindorff A."/>
            <person name="Hensen N."/>
            <person name="Bonometti L."/>
            <person name="Westerberg I."/>
            <person name="Brannstrom I.O."/>
            <person name="Guillou S."/>
            <person name="Cros-Aarteil S."/>
            <person name="Calhoun S."/>
            <person name="Haridas S."/>
            <person name="Kuo A."/>
            <person name="Mondo S."/>
            <person name="Pangilinan J."/>
            <person name="Riley R."/>
            <person name="Labutti K."/>
            <person name="Andreopoulos B."/>
            <person name="Lipzen A."/>
            <person name="Chen C."/>
            <person name="Yanf M."/>
            <person name="Daum C."/>
            <person name="Ng V."/>
            <person name="Clum A."/>
            <person name="Ohm R."/>
            <person name="Martin F."/>
            <person name="Silar P."/>
            <person name="Natvig D."/>
            <person name="Lalanne C."/>
            <person name="Gautier V."/>
            <person name="Ament-Velasquez S.L."/>
            <person name="Kruys A."/>
            <person name="Hutchinson M.I."/>
            <person name="Powell A.J."/>
            <person name="Barry K."/>
            <person name="Miller A.N."/>
            <person name="Grigoriev I.V."/>
            <person name="Debuchy R."/>
            <person name="Gladieux P."/>
            <person name="Thoren M.H."/>
            <person name="Johannesson H."/>
        </authorList>
    </citation>
    <scope>NUCLEOTIDE SEQUENCE</scope>
    <source>
        <strain evidence="2">CBS 123565</strain>
    </source>
</reference>
<feature type="region of interest" description="Disordered" evidence="1">
    <location>
        <begin position="1"/>
        <end position="64"/>
    </location>
</feature>
<dbReference type="EMBL" id="MU853414">
    <property type="protein sequence ID" value="KAK4132918.1"/>
    <property type="molecule type" value="Genomic_DNA"/>
</dbReference>
<reference evidence="2" key="1">
    <citation type="journal article" date="2023" name="Mol. Phylogenet. Evol.">
        <title>Genome-scale phylogeny and comparative genomics of the fungal order Sordariales.</title>
        <authorList>
            <person name="Hensen N."/>
            <person name="Bonometti L."/>
            <person name="Westerberg I."/>
            <person name="Brannstrom I.O."/>
            <person name="Guillou S."/>
            <person name="Cros-Aarteil S."/>
            <person name="Calhoun S."/>
            <person name="Haridas S."/>
            <person name="Kuo A."/>
            <person name="Mondo S."/>
            <person name="Pangilinan J."/>
            <person name="Riley R."/>
            <person name="LaButti K."/>
            <person name="Andreopoulos B."/>
            <person name="Lipzen A."/>
            <person name="Chen C."/>
            <person name="Yan M."/>
            <person name="Daum C."/>
            <person name="Ng V."/>
            <person name="Clum A."/>
            <person name="Steindorff A."/>
            <person name="Ohm R.A."/>
            <person name="Martin F."/>
            <person name="Silar P."/>
            <person name="Natvig D.O."/>
            <person name="Lalanne C."/>
            <person name="Gautier V."/>
            <person name="Ament-Velasquez S.L."/>
            <person name="Kruys A."/>
            <person name="Hutchinson M.I."/>
            <person name="Powell A.J."/>
            <person name="Barry K."/>
            <person name="Miller A.N."/>
            <person name="Grigoriev I.V."/>
            <person name="Debuchy R."/>
            <person name="Gladieux P."/>
            <person name="Hiltunen Thoren M."/>
            <person name="Johannesson H."/>
        </authorList>
    </citation>
    <scope>NUCLEOTIDE SEQUENCE</scope>
    <source>
        <strain evidence="2">CBS 123565</strain>
    </source>
</reference>